<organism evidence="1 2">
    <name type="scientific">Methanosuratincola subterraneus</name>
    <dbReference type="NCBI Taxonomy" id="2593994"/>
    <lineage>
        <taxon>Archaea</taxon>
        <taxon>Thermoproteota</taxon>
        <taxon>Methanosuratincolia</taxon>
        <taxon>Candidatus Methanomethylicales</taxon>
        <taxon>Candidatus Methanomethylicaceae</taxon>
        <taxon>Candidatus Methanosuratincola (ex Vanwonterghem et al. 2016)</taxon>
    </lineage>
</organism>
<protein>
    <submittedName>
        <fullName evidence="1">Uncharacterized protein</fullName>
    </submittedName>
</protein>
<evidence type="ECO:0000313" key="2">
    <source>
        <dbReference type="Proteomes" id="UP000288215"/>
    </source>
</evidence>
<dbReference type="AlphaFoldDB" id="A0A444L8L6"/>
<gene>
    <name evidence="1" type="ORF">Metus_0700</name>
</gene>
<dbReference type="Proteomes" id="UP000288215">
    <property type="component" value="Unassembled WGS sequence"/>
</dbReference>
<proteinExistence type="predicted"/>
<name>A0A444L8L6_METS7</name>
<reference evidence="1 2" key="1">
    <citation type="submission" date="2018-12" db="EMBL/GenBank/DDBJ databases">
        <title>The complete genome of the methanogenic archaea of the candidate phylum Verstraetearchaeota, obtained from the metagenome of underground thermal water.</title>
        <authorList>
            <person name="Kadnikov V.V."/>
            <person name="Mardanov A.V."/>
            <person name="Beletsky A.V."/>
            <person name="Karnachuk O.V."/>
            <person name="Ravin N.V."/>
        </authorList>
    </citation>
    <scope>NUCLEOTIDE SEQUENCE [LARGE SCALE GENOMIC DNA]</scope>
    <source>
        <strain evidence="1">Ch88</strain>
    </source>
</reference>
<evidence type="ECO:0000313" key="1">
    <source>
        <dbReference type="EMBL" id="RWX73921.1"/>
    </source>
</evidence>
<comment type="caution">
    <text evidence="1">The sequence shown here is derived from an EMBL/GenBank/DDBJ whole genome shotgun (WGS) entry which is preliminary data.</text>
</comment>
<dbReference type="EMBL" id="RXGA01000002">
    <property type="protein sequence ID" value="RWX73921.1"/>
    <property type="molecule type" value="Genomic_DNA"/>
</dbReference>
<accession>A0A444L8L6</accession>
<sequence>MIMESQRILVTLTPPEAKRLIGRGVSSLPQVRRAMADGTVVIAPGTTNAYVYEEITGERIDRGRFAIGIVTGRGTCVSKASARMPEVVISNGVETGQRIKDVLDDLGPQDVFIKGANAVDPWGNAGVYLGSPTGGTMGMSIGTLLARGVQVVVPVSLEKLVPLPISDIIPEMGNRRFAAAMRMPVGMMQIPGRVVTEMEAVRTLFGCRCIPVGGGGVNGAEGGRCYVVEGDAVSIEEAWKSLLSIKGEPALQVEEESCYECRMSCSHKITPLSY</sequence>